<comment type="caution">
    <text evidence="2">The sequence shown here is derived from an EMBL/GenBank/DDBJ whole genome shotgun (WGS) entry which is preliminary data.</text>
</comment>
<dbReference type="Proteomes" id="UP001589750">
    <property type="component" value="Unassembled WGS sequence"/>
</dbReference>
<feature type="region of interest" description="Disordered" evidence="1">
    <location>
        <begin position="1"/>
        <end position="88"/>
    </location>
</feature>
<name>A0ABV5KBR5_9ACTN</name>
<dbReference type="RefSeq" id="WP_140010340.1">
    <property type="nucleotide sequence ID" value="NZ_JBHMDG010000016.1"/>
</dbReference>
<evidence type="ECO:0000313" key="3">
    <source>
        <dbReference type="Proteomes" id="UP001589750"/>
    </source>
</evidence>
<keyword evidence="3" id="KW-1185">Reference proteome</keyword>
<protein>
    <submittedName>
        <fullName evidence="2">Uncharacterized protein</fullName>
    </submittedName>
</protein>
<accession>A0ABV5KBR5</accession>
<feature type="compositionally biased region" description="Basic and acidic residues" evidence="1">
    <location>
        <begin position="1"/>
        <end position="15"/>
    </location>
</feature>
<sequence length="88" mass="9127">MSKTDELRAMRDAKYARARAATGRAPLTPNAPDAKPPVAPAAKAAKSAKTPAAADGAPADDAVCGHRNMSGRTCTREQGHAAKSHRYS</sequence>
<proteinExistence type="predicted"/>
<reference evidence="2 3" key="1">
    <citation type="submission" date="2024-09" db="EMBL/GenBank/DDBJ databases">
        <authorList>
            <person name="Sun Q."/>
            <person name="Mori K."/>
        </authorList>
    </citation>
    <scope>NUCLEOTIDE SEQUENCE [LARGE SCALE GENOMIC DNA]</scope>
    <source>
        <strain evidence="2 3">JCM 9626</strain>
    </source>
</reference>
<organism evidence="2 3">
    <name type="scientific">Nocardioides plantarum</name>
    <dbReference type="NCBI Taxonomy" id="29299"/>
    <lineage>
        <taxon>Bacteria</taxon>
        <taxon>Bacillati</taxon>
        <taxon>Actinomycetota</taxon>
        <taxon>Actinomycetes</taxon>
        <taxon>Propionibacteriales</taxon>
        <taxon>Nocardioidaceae</taxon>
        <taxon>Nocardioides</taxon>
    </lineage>
</organism>
<dbReference type="EMBL" id="JBHMDG010000016">
    <property type="protein sequence ID" value="MFB9314179.1"/>
    <property type="molecule type" value="Genomic_DNA"/>
</dbReference>
<evidence type="ECO:0000313" key="2">
    <source>
        <dbReference type="EMBL" id="MFB9314179.1"/>
    </source>
</evidence>
<gene>
    <name evidence="2" type="ORF">ACFFRI_14085</name>
</gene>
<evidence type="ECO:0000256" key="1">
    <source>
        <dbReference type="SAM" id="MobiDB-lite"/>
    </source>
</evidence>
<feature type="compositionally biased region" description="Low complexity" evidence="1">
    <location>
        <begin position="40"/>
        <end position="62"/>
    </location>
</feature>